<dbReference type="NCBIfam" id="NF040521">
    <property type="entry name" value="C45_proenzyme"/>
    <property type="match status" value="1"/>
</dbReference>
<dbReference type="Gene3D" id="1.10.10.2120">
    <property type="match status" value="1"/>
</dbReference>
<dbReference type="InterPro" id="IPR047801">
    <property type="entry name" value="Peptidase_C45"/>
</dbReference>
<dbReference type="PANTHER" id="PTHR34180:SF1">
    <property type="entry name" value="BETA-ALANYL-DOPAMINE_CARCININE HYDROLASE"/>
    <property type="match status" value="1"/>
</dbReference>
<accession>A0ABU1BWD0</accession>
<organism evidence="2 3">
    <name type="scientific">Keguizhuia sedimenti</name>
    <dbReference type="NCBI Taxonomy" id="3064264"/>
    <lineage>
        <taxon>Bacteria</taxon>
        <taxon>Pseudomonadati</taxon>
        <taxon>Pseudomonadota</taxon>
        <taxon>Betaproteobacteria</taxon>
        <taxon>Burkholderiales</taxon>
        <taxon>Oxalobacteraceae</taxon>
        <taxon>Keguizhuia</taxon>
    </lineage>
</organism>
<dbReference type="InterPro" id="IPR047794">
    <property type="entry name" value="C45_proenzyme-like"/>
</dbReference>
<protein>
    <submittedName>
        <fullName evidence="2">C45 family peptidase</fullName>
    </submittedName>
</protein>
<reference evidence="2 3" key="1">
    <citation type="submission" date="2023-08" db="EMBL/GenBank/DDBJ databases">
        <title>Oxalobacteraceae gen .nov., isolated from river sludge outside the plant.</title>
        <authorList>
            <person name="Zhao S.Y."/>
        </authorList>
    </citation>
    <scope>NUCLEOTIDE SEQUENCE [LARGE SCALE GENOMIC DNA]</scope>
    <source>
        <strain evidence="2 3">R-40</strain>
    </source>
</reference>
<evidence type="ECO:0000313" key="3">
    <source>
        <dbReference type="Proteomes" id="UP001225596"/>
    </source>
</evidence>
<gene>
    <name evidence="2" type="ORF">Q8A64_18410</name>
</gene>
<proteinExistence type="predicted"/>
<evidence type="ECO:0000259" key="1">
    <source>
        <dbReference type="Pfam" id="PF03417"/>
    </source>
</evidence>
<comment type="caution">
    <text evidence="2">The sequence shown here is derived from an EMBL/GenBank/DDBJ whole genome shotgun (WGS) entry which is preliminary data.</text>
</comment>
<name>A0ABU1BWD0_9BURK</name>
<evidence type="ECO:0000313" key="2">
    <source>
        <dbReference type="EMBL" id="MDQ9172384.1"/>
    </source>
</evidence>
<sequence>MQRLPRSKLSGTSFEIGEELGRLSKPILKKYLSHPVYSRQANAWKKTYPIPELMTAAAQSFPDCWEELRGLSTGCGIDLDDVYIWNCKPDFAKTQHDSSTSFAVNRLANRFIVQEIWEDPCLRPYCHLVDVRPIKRPGFLALYTPGMLPGNSFSTSRAGLVQSVNLLDIPAVSKGVPSSIISRSVLGCGSLLEAIDLLMSAPRIGGAHHILAWSGEFVMLSIEATGFKVTVVPVSNKYAHTNHTVHNEQKNPSQAQNLLSRRRYAEVLEELELLPDYPTEADVLAWLRKRPGIAAPVSLEAAAEKLNPSMTVFLRCVSSKITVQIFSSGQSEPEKFSFSVVK</sequence>
<dbReference type="Gene3D" id="3.60.60.10">
    <property type="entry name" value="Penicillin V Acylase, Chain A"/>
    <property type="match status" value="1"/>
</dbReference>
<dbReference type="PANTHER" id="PTHR34180">
    <property type="entry name" value="PEPTIDASE C45"/>
    <property type="match status" value="1"/>
</dbReference>
<dbReference type="RefSeq" id="WP_338438434.1">
    <property type="nucleotide sequence ID" value="NZ_JAUYVH010000023.1"/>
</dbReference>
<keyword evidence="3" id="KW-1185">Reference proteome</keyword>
<dbReference type="InterPro" id="IPR005079">
    <property type="entry name" value="Peptidase_C45_hydrolase"/>
</dbReference>
<feature type="domain" description="Peptidase C45 hydrolase" evidence="1">
    <location>
        <begin position="127"/>
        <end position="269"/>
    </location>
</feature>
<dbReference type="EMBL" id="JAUYVH010000023">
    <property type="protein sequence ID" value="MDQ9172384.1"/>
    <property type="molecule type" value="Genomic_DNA"/>
</dbReference>
<dbReference type="Proteomes" id="UP001225596">
    <property type="component" value="Unassembled WGS sequence"/>
</dbReference>
<dbReference type="Pfam" id="PF03417">
    <property type="entry name" value="AAT"/>
    <property type="match status" value="1"/>
</dbReference>